<evidence type="ECO:0000313" key="2">
    <source>
        <dbReference type="Proteomes" id="UP000320762"/>
    </source>
</evidence>
<reference evidence="1 2" key="1">
    <citation type="journal article" date="2019" name="New Phytol.">
        <title>Comparative genomics reveals unique wood-decay strategies and fruiting body development in the Schizophyllaceae.</title>
        <authorList>
            <person name="Almasi E."/>
            <person name="Sahu N."/>
            <person name="Krizsan K."/>
            <person name="Balint B."/>
            <person name="Kovacs G.M."/>
            <person name="Kiss B."/>
            <person name="Cseklye J."/>
            <person name="Drula E."/>
            <person name="Henrissat B."/>
            <person name="Nagy I."/>
            <person name="Chovatia M."/>
            <person name="Adam C."/>
            <person name="LaButti K."/>
            <person name="Lipzen A."/>
            <person name="Riley R."/>
            <person name="Grigoriev I.V."/>
            <person name="Nagy L.G."/>
        </authorList>
    </citation>
    <scope>NUCLEOTIDE SEQUENCE [LARGE SCALE GENOMIC DNA]</scope>
    <source>
        <strain evidence="1 2">NL-1724</strain>
    </source>
</reference>
<organism evidence="1 2">
    <name type="scientific">Schizophyllum amplum</name>
    <dbReference type="NCBI Taxonomy" id="97359"/>
    <lineage>
        <taxon>Eukaryota</taxon>
        <taxon>Fungi</taxon>
        <taxon>Dikarya</taxon>
        <taxon>Basidiomycota</taxon>
        <taxon>Agaricomycotina</taxon>
        <taxon>Agaricomycetes</taxon>
        <taxon>Agaricomycetidae</taxon>
        <taxon>Agaricales</taxon>
        <taxon>Schizophyllaceae</taxon>
        <taxon>Schizophyllum</taxon>
    </lineage>
</organism>
<protein>
    <recommendedName>
        <fullName evidence="3">F-box domain-containing protein</fullName>
    </recommendedName>
</protein>
<gene>
    <name evidence="1" type="ORF">BD626DRAFT_553988</name>
</gene>
<dbReference type="AlphaFoldDB" id="A0A550CXN9"/>
<dbReference type="Proteomes" id="UP000320762">
    <property type="component" value="Unassembled WGS sequence"/>
</dbReference>
<proteinExistence type="predicted"/>
<dbReference type="EMBL" id="VDMD01000001">
    <property type="protein sequence ID" value="TRM69551.1"/>
    <property type="molecule type" value="Genomic_DNA"/>
</dbReference>
<evidence type="ECO:0008006" key="3">
    <source>
        <dbReference type="Google" id="ProtNLM"/>
    </source>
</evidence>
<dbReference type="STRING" id="97359.A0A550CXN9"/>
<keyword evidence="2" id="KW-1185">Reference proteome</keyword>
<name>A0A550CXN9_9AGAR</name>
<evidence type="ECO:0000313" key="1">
    <source>
        <dbReference type="EMBL" id="TRM69551.1"/>
    </source>
</evidence>
<accession>A0A550CXN9</accession>
<comment type="caution">
    <text evidence="1">The sequence shown here is derived from an EMBL/GenBank/DDBJ whole genome shotgun (WGS) entry which is preliminary data.</text>
</comment>
<dbReference type="OrthoDB" id="2997904at2759"/>
<sequence length="492" mass="55675">MAQTNVRTHPPSHTLTRYKSDVSTTAPAISSNIPTEIWRCVFDLVPRSVQLALACVNRACLETYRAIRYRALRLEDYGPVTKRLVRILACVDVLCRDPAIASLVHDVYVRPWDISCESRRKKHHLPFRCWLRINRVFSPSEAEQLSRERANRRARRRITRIRDVLATIPAVRYAIEWDEQVPYPNNFFTQLLEPVLRGTMRETLAHLSLKIPAATLLANRLVGIRFPALETLHIELCIFRADLMYAADFIDDIRMFINAIEDPTRPRLSALELGITSSSYPFDLGLLLQGLVPFRALDRFELTIPFNGTHLHDVAGLRRFLTRSAPQLHRLALCTRRASPAEAEPNSAWVLAALRGLTLPRLLSAELALRPVVGPFELSVLAGWLEAHADGLRSLALTDRQLALEEVAVLMAALNRDTARRLRLRVRRLSAALLTVLAQALPLLRKLDIIFGDIGAAEDAADGVVAFSRALRDQEATYQSWHLARLTLRQPF</sequence>